<keyword evidence="2" id="KW-1185">Reference proteome</keyword>
<dbReference type="EMBL" id="NIRI02000056">
    <property type="protein sequence ID" value="KAG5444735.1"/>
    <property type="molecule type" value="Genomic_DNA"/>
</dbReference>
<dbReference type="InParanoid" id="A0A3R7CGB3"/>
<protein>
    <submittedName>
        <fullName evidence="1">Uncharacterized protein</fullName>
    </submittedName>
</protein>
<sequence>MGLDFLTSFGLTVDLHRPQLLDNSTTLSINGKASSINSIGIRLALPDNRYTAPLRQFPEILQPASKTTSLLIESISLILLGIRNTVKGDIGCTPAQLVYGQTLRVPGNMVCVSTPNEDLSPSAYVSRLQDHMRQYLCGLVKIRPPLCVIALSDGPSKKSSAVASFWCLAAMQPEGSSRARTLPGRPSLDRGSREAEVAFEPDPCPCAKLLMKHCLCEVT</sequence>
<dbReference type="OrthoDB" id="10056584at2759"/>
<dbReference type="AlphaFoldDB" id="A0A3R7CGB3"/>
<gene>
    <name evidence="1" type="ORF">CSKR_114399</name>
</gene>
<evidence type="ECO:0000313" key="1">
    <source>
        <dbReference type="EMBL" id="KAG5444735.1"/>
    </source>
</evidence>
<evidence type="ECO:0000313" key="2">
    <source>
        <dbReference type="Proteomes" id="UP000286415"/>
    </source>
</evidence>
<organism evidence="1 2">
    <name type="scientific">Clonorchis sinensis</name>
    <name type="common">Chinese liver fluke</name>
    <dbReference type="NCBI Taxonomy" id="79923"/>
    <lineage>
        <taxon>Eukaryota</taxon>
        <taxon>Metazoa</taxon>
        <taxon>Spiralia</taxon>
        <taxon>Lophotrochozoa</taxon>
        <taxon>Platyhelminthes</taxon>
        <taxon>Trematoda</taxon>
        <taxon>Digenea</taxon>
        <taxon>Opisthorchiida</taxon>
        <taxon>Opisthorchiata</taxon>
        <taxon>Opisthorchiidae</taxon>
        <taxon>Clonorchis</taxon>
    </lineage>
</organism>
<dbReference type="Proteomes" id="UP000286415">
    <property type="component" value="Unassembled WGS sequence"/>
</dbReference>
<reference evidence="1 2" key="2">
    <citation type="journal article" date="2021" name="Genomics">
        <title>High-quality reference genome for Clonorchis sinensis.</title>
        <authorList>
            <person name="Young N.D."/>
            <person name="Stroehlein A.J."/>
            <person name="Kinkar L."/>
            <person name="Wang T."/>
            <person name="Sohn W.M."/>
            <person name="Chang B.C.H."/>
            <person name="Kaur P."/>
            <person name="Weisz D."/>
            <person name="Dudchenko O."/>
            <person name="Aiden E.L."/>
            <person name="Korhonen P.K."/>
            <person name="Gasser R.B."/>
        </authorList>
    </citation>
    <scope>NUCLEOTIDE SEQUENCE [LARGE SCALE GENOMIC DNA]</scope>
    <source>
        <strain evidence="1">Cs-k2</strain>
    </source>
</reference>
<name>A0A3R7CGB3_CLOSI</name>
<comment type="caution">
    <text evidence="1">The sequence shown here is derived from an EMBL/GenBank/DDBJ whole genome shotgun (WGS) entry which is preliminary data.</text>
</comment>
<proteinExistence type="predicted"/>
<accession>A0A3R7CGB3</accession>
<reference evidence="1 2" key="1">
    <citation type="journal article" date="2018" name="Biotechnol. Adv.">
        <title>Improved genomic resources and new bioinformatic workflow for the carcinogenic parasite Clonorchis sinensis: Biotechnological implications.</title>
        <authorList>
            <person name="Wang D."/>
            <person name="Korhonen P.K."/>
            <person name="Gasser R.B."/>
            <person name="Young N.D."/>
        </authorList>
    </citation>
    <scope>NUCLEOTIDE SEQUENCE [LARGE SCALE GENOMIC DNA]</scope>
    <source>
        <strain evidence="1">Cs-k2</strain>
    </source>
</reference>